<evidence type="ECO:0000256" key="8">
    <source>
        <dbReference type="ARBA" id="ARBA00022857"/>
    </source>
</evidence>
<feature type="binding site" evidence="18">
    <location>
        <begin position="123"/>
        <end position="129"/>
    </location>
    <ligand>
        <name>(6S)-NADPHX</name>
        <dbReference type="ChEBI" id="CHEBI:64076"/>
    </ligand>
</feature>
<evidence type="ECO:0000256" key="4">
    <source>
        <dbReference type="ARBA" id="ARBA00009524"/>
    </source>
</evidence>
<proteinExistence type="inferred from homology"/>
<keyword evidence="7 17" id="KW-0067">ATP-binding</keyword>
<dbReference type="PANTHER" id="PTHR12592">
    <property type="entry name" value="ATP-DEPENDENT (S)-NAD(P)H-HYDRATE DEHYDRATASE FAMILY MEMBER"/>
    <property type="match status" value="1"/>
</dbReference>
<dbReference type="GO" id="GO:0005524">
    <property type="term" value="F:ATP binding"/>
    <property type="evidence" value="ECO:0007669"/>
    <property type="project" value="UniProtKB-UniRule"/>
</dbReference>
<dbReference type="InterPro" id="IPR030677">
    <property type="entry name" value="Nnr"/>
</dbReference>
<dbReference type="PANTHER" id="PTHR12592:SF0">
    <property type="entry name" value="ATP-DEPENDENT (S)-NAD(P)H-HYDRATE DEHYDRATASE"/>
    <property type="match status" value="1"/>
</dbReference>
<dbReference type="AlphaFoldDB" id="A0A2W4ZEH8"/>
<dbReference type="SUPFAM" id="SSF53613">
    <property type="entry name" value="Ribokinase-like"/>
    <property type="match status" value="1"/>
</dbReference>
<evidence type="ECO:0000313" key="22">
    <source>
        <dbReference type="EMBL" id="PZO80714.1"/>
    </source>
</evidence>
<comment type="catalytic activity">
    <reaction evidence="1 18 19">
        <text>(6R)-NADHX = (6S)-NADHX</text>
        <dbReference type="Rhea" id="RHEA:32215"/>
        <dbReference type="ChEBI" id="CHEBI:64074"/>
        <dbReference type="ChEBI" id="CHEBI:64075"/>
        <dbReference type="EC" id="5.1.99.6"/>
    </reaction>
</comment>
<comment type="similarity">
    <text evidence="18">Belongs to the NnrE/AIBP family.</text>
</comment>
<dbReference type="PROSITE" id="PS01050">
    <property type="entry name" value="YJEF_C_2"/>
    <property type="match status" value="1"/>
</dbReference>
<evidence type="ECO:0000256" key="19">
    <source>
        <dbReference type="PIRNR" id="PIRNR017184"/>
    </source>
</evidence>
<evidence type="ECO:0000256" key="1">
    <source>
        <dbReference type="ARBA" id="ARBA00000013"/>
    </source>
</evidence>
<comment type="function">
    <text evidence="18">Catalyzes the epimerization of the S- and R-forms of NAD(P)HX, a damaged form of NAD(P)H that is a result of enzymatic or heat-dependent hydration. This is a prerequisite for the S-specific NAD(P)H-hydrate dehydratase to allow the repair of both epimers of NAD(P)HX.</text>
</comment>
<comment type="cofactor">
    <cofactor evidence="18 19">
        <name>K(+)</name>
        <dbReference type="ChEBI" id="CHEBI:29103"/>
    </cofactor>
    <text evidence="18 19">Binds 1 potassium ion per subunit.</text>
</comment>
<comment type="caution">
    <text evidence="18">Lacks conserved residue(s) required for the propagation of feature annotation.</text>
</comment>
<comment type="caution">
    <text evidence="22">The sequence shown here is derived from an EMBL/GenBank/DDBJ whole genome shotgun (WGS) entry which is preliminary data.</text>
</comment>
<evidence type="ECO:0000313" key="23">
    <source>
        <dbReference type="Proteomes" id="UP000248614"/>
    </source>
</evidence>
<comment type="catalytic activity">
    <reaction evidence="15 17 19">
        <text>(6S)-NADHX + ADP = AMP + phosphate + NADH + H(+)</text>
        <dbReference type="Rhea" id="RHEA:32223"/>
        <dbReference type="ChEBI" id="CHEBI:15378"/>
        <dbReference type="ChEBI" id="CHEBI:43474"/>
        <dbReference type="ChEBI" id="CHEBI:57945"/>
        <dbReference type="ChEBI" id="CHEBI:64074"/>
        <dbReference type="ChEBI" id="CHEBI:456215"/>
        <dbReference type="ChEBI" id="CHEBI:456216"/>
        <dbReference type="EC" id="4.2.1.136"/>
    </reaction>
</comment>
<keyword evidence="13" id="KW-0511">Multifunctional enzyme</keyword>
<reference evidence="22 23" key="1">
    <citation type="submission" date="2017-08" db="EMBL/GenBank/DDBJ databases">
        <title>Infants hospitalized years apart are colonized by the same room-sourced microbial strains.</title>
        <authorList>
            <person name="Brooks B."/>
            <person name="Olm M.R."/>
            <person name="Firek B.A."/>
            <person name="Baker R."/>
            <person name="Thomas B.C."/>
            <person name="Morowitz M.J."/>
            <person name="Banfield J.F."/>
        </authorList>
    </citation>
    <scope>NUCLEOTIDE SEQUENCE [LARGE SCALE GENOMIC DNA]</scope>
    <source>
        <strain evidence="22">S2_018_000_R3_110</strain>
    </source>
</reference>
<feature type="domain" description="YjeF N-terminal" evidence="21">
    <location>
        <begin position="16"/>
        <end position="208"/>
    </location>
</feature>
<feature type="binding site" evidence="17">
    <location>
        <position position="296"/>
    </location>
    <ligand>
        <name>(6S)-NADPHX</name>
        <dbReference type="ChEBI" id="CHEBI:64076"/>
    </ligand>
</feature>
<dbReference type="PIRSF" id="PIRSF017184">
    <property type="entry name" value="Nnr"/>
    <property type="match status" value="1"/>
</dbReference>
<comment type="catalytic activity">
    <reaction evidence="16 17 19">
        <text>(6S)-NADPHX + ADP = AMP + phosphate + NADPH + H(+)</text>
        <dbReference type="Rhea" id="RHEA:32235"/>
        <dbReference type="ChEBI" id="CHEBI:15378"/>
        <dbReference type="ChEBI" id="CHEBI:43474"/>
        <dbReference type="ChEBI" id="CHEBI:57783"/>
        <dbReference type="ChEBI" id="CHEBI:64076"/>
        <dbReference type="ChEBI" id="CHEBI:456215"/>
        <dbReference type="ChEBI" id="CHEBI:456216"/>
        <dbReference type="EC" id="4.2.1.136"/>
    </reaction>
</comment>
<feature type="binding site" evidence="18">
    <location>
        <position position="154"/>
    </location>
    <ligand>
        <name>K(+)</name>
        <dbReference type="ChEBI" id="CHEBI:29103"/>
    </ligand>
</feature>
<evidence type="ECO:0000256" key="6">
    <source>
        <dbReference type="ARBA" id="ARBA00022741"/>
    </source>
</evidence>
<feature type="binding site" evidence="18">
    <location>
        <position position="63"/>
    </location>
    <ligand>
        <name>K(+)</name>
        <dbReference type="ChEBI" id="CHEBI:29103"/>
    </ligand>
</feature>
<comment type="cofactor">
    <cofactor evidence="17">
        <name>Mg(2+)</name>
        <dbReference type="ChEBI" id="CHEBI:18420"/>
    </cofactor>
</comment>
<dbReference type="SUPFAM" id="SSF64153">
    <property type="entry name" value="YjeF N-terminal domain-like"/>
    <property type="match status" value="1"/>
</dbReference>
<comment type="similarity">
    <text evidence="17">Belongs to the NnrD/CARKD family.</text>
</comment>
<keyword evidence="9 18" id="KW-0630">Potassium</keyword>
<dbReference type="EC" id="5.1.99.6" evidence="19"/>
<comment type="function">
    <text evidence="14 19">Bifunctional enzyme that catalyzes the epimerization of the S- and R-forms of NAD(P)HX and the dehydration of the S-form of NAD(P)HX at the expense of ADP, which is converted to AMP. This allows the repair of both epimers of NAD(P)HX, a damaged form of NAD(P)H that is a result of enzymatic or heat-dependent hydration.</text>
</comment>
<evidence type="ECO:0000256" key="12">
    <source>
        <dbReference type="ARBA" id="ARBA00023239"/>
    </source>
</evidence>
<comment type="subunit">
    <text evidence="17">Homotetramer.</text>
</comment>
<protein>
    <recommendedName>
        <fullName evidence="19">Bifunctional NAD(P)H-hydrate repair enzyme</fullName>
    </recommendedName>
    <alternativeName>
        <fullName evidence="19">Nicotinamide nucleotide repair protein</fullName>
    </alternativeName>
    <domain>
        <recommendedName>
            <fullName evidence="19">ADP-dependent (S)-NAD(P)H-hydrate dehydratase</fullName>
            <ecNumber evidence="19">4.2.1.136</ecNumber>
        </recommendedName>
        <alternativeName>
            <fullName evidence="19">ADP-dependent NAD(P)HX dehydratase</fullName>
        </alternativeName>
    </domain>
    <domain>
        <recommendedName>
            <fullName evidence="19">NAD(P)H-hydrate epimerase</fullName>
            <ecNumber evidence="19">5.1.99.6</ecNumber>
        </recommendedName>
    </domain>
</protein>
<dbReference type="EC" id="4.2.1.136" evidence="19"/>
<dbReference type="EMBL" id="QFNF01000002">
    <property type="protein sequence ID" value="PZO80714.1"/>
    <property type="molecule type" value="Genomic_DNA"/>
</dbReference>
<dbReference type="GO" id="GO:0046872">
    <property type="term" value="F:metal ion binding"/>
    <property type="evidence" value="ECO:0007669"/>
    <property type="project" value="UniProtKB-UniRule"/>
</dbReference>
<evidence type="ECO:0000256" key="14">
    <source>
        <dbReference type="ARBA" id="ARBA00025153"/>
    </source>
</evidence>
<dbReference type="Pfam" id="PF01256">
    <property type="entry name" value="Carb_kinase"/>
    <property type="match status" value="1"/>
</dbReference>
<evidence type="ECO:0000256" key="3">
    <source>
        <dbReference type="ARBA" id="ARBA00006001"/>
    </source>
</evidence>
<feature type="binding site" evidence="17">
    <location>
        <position position="347"/>
    </location>
    <ligand>
        <name>(6S)-NADPHX</name>
        <dbReference type="ChEBI" id="CHEBI:64076"/>
    </ligand>
</feature>
<name>A0A2W4ZEH8_9SPHN</name>
<keyword evidence="10 17" id="KW-0520">NAD</keyword>
<dbReference type="PROSITE" id="PS01049">
    <property type="entry name" value="YJEF_C_1"/>
    <property type="match status" value="1"/>
</dbReference>
<feature type="binding site" evidence="17">
    <location>
        <begin position="380"/>
        <end position="384"/>
    </location>
    <ligand>
        <name>AMP</name>
        <dbReference type="ChEBI" id="CHEBI:456215"/>
    </ligand>
</feature>
<dbReference type="GO" id="GO:0052856">
    <property type="term" value="F:NAD(P)HX epimerase activity"/>
    <property type="evidence" value="ECO:0007669"/>
    <property type="project" value="UniProtKB-UniRule"/>
</dbReference>
<evidence type="ECO:0000256" key="2">
    <source>
        <dbReference type="ARBA" id="ARBA00000909"/>
    </source>
</evidence>
<feature type="domain" description="YjeF C-terminal" evidence="20">
    <location>
        <begin position="208"/>
        <end position="462"/>
    </location>
</feature>
<comment type="function">
    <text evidence="17">Catalyzes the dehydration of the S-form of NAD(P)HX at the expense of ADP, which is converted to AMP. Together with NAD(P)HX epimerase, which catalyzes the epimerization of the S- and R-forms, the enzyme allows the repair of both epimers of NAD(P)HX, a damaged form of NAD(P)H that is a result of enzymatic or heat-dependent hydration.</text>
</comment>
<evidence type="ECO:0000256" key="17">
    <source>
        <dbReference type="HAMAP-Rule" id="MF_01965"/>
    </source>
</evidence>
<dbReference type="InterPro" id="IPR029056">
    <property type="entry name" value="Ribokinase-like"/>
</dbReference>
<feature type="binding site" evidence="18">
    <location>
        <begin position="62"/>
        <end position="66"/>
    </location>
    <ligand>
        <name>(6S)-NADPHX</name>
        <dbReference type="ChEBI" id="CHEBI:64076"/>
    </ligand>
</feature>
<evidence type="ECO:0000256" key="13">
    <source>
        <dbReference type="ARBA" id="ARBA00023268"/>
    </source>
</evidence>
<feature type="binding site" evidence="17">
    <location>
        <position position="410"/>
    </location>
    <ligand>
        <name>(6S)-NADPHX</name>
        <dbReference type="ChEBI" id="CHEBI:64076"/>
    </ligand>
</feature>
<dbReference type="HAMAP" id="MF_01966">
    <property type="entry name" value="NADHX_epimerase"/>
    <property type="match status" value="1"/>
</dbReference>
<dbReference type="Gene3D" id="3.40.50.10260">
    <property type="entry name" value="YjeF N-terminal domain"/>
    <property type="match status" value="1"/>
</dbReference>
<dbReference type="InterPro" id="IPR036652">
    <property type="entry name" value="YjeF_N_dom_sf"/>
</dbReference>
<evidence type="ECO:0000259" key="20">
    <source>
        <dbReference type="PROSITE" id="PS51383"/>
    </source>
</evidence>
<dbReference type="PROSITE" id="PS51385">
    <property type="entry name" value="YJEF_N"/>
    <property type="match status" value="1"/>
</dbReference>
<evidence type="ECO:0000256" key="9">
    <source>
        <dbReference type="ARBA" id="ARBA00022958"/>
    </source>
</evidence>
<dbReference type="PROSITE" id="PS51383">
    <property type="entry name" value="YJEF_C_3"/>
    <property type="match status" value="1"/>
</dbReference>
<dbReference type="InterPro" id="IPR000631">
    <property type="entry name" value="CARKD"/>
</dbReference>
<evidence type="ECO:0000256" key="5">
    <source>
        <dbReference type="ARBA" id="ARBA00022723"/>
    </source>
</evidence>
<feature type="binding site" evidence="17">
    <location>
        <position position="409"/>
    </location>
    <ligand>
        <name>AMP</name>
        <dbReference type="ChEBI" id="CHEBI:456215"/>
    </ligand>
</feature>
<feature type="binding site" evidence="17">
    <location>
        <position position="241"/>
    </location>
    <ligand>
        <name>(6S)-NADPHX</name>
        <dbReference type="ChEBI" id="CHEBI:64076"/>
    </ligand>
</feature>
<dbReference type="GO" id="GO:0046496">
    <property type="term" value="P:nicotinamide nucleotide metabolic process"/>
    <property type="evidence" value="ECO:0007669"/>
    <property type="project" value="UniProtKB-UniRule"/>
</dbReference>
<dbReference type="NCBIfam" id="TIGR00196">
    <property type="entry name" value="yjeF_cterm"/>
    <property type="match status" value="1"/>
</dbReference>
<accession>A0A2W4ZEH8</accession>
<dbReference type="NCBIfam" id="TIGR00197">
    <property type="entry name" value="yjeF_nterm"/>
    <property type="match status" value="1"/>
</dbReference>
<gene>
    <name evidence="18" type="primary">nnrE</name>
    <name evidence="17" type="synonym">nnrD</name>
    <name evidence="22" type="ORF">DI632_01360</name>
</gene>
<organism evidence="22 23">
    <name type="scientific">Sphingomonas hengshuiensis</name>
    <dbReference type="NCBI Taxonomy" id="1609977"/>
    <lineage>
        <taxon>Bacteria</taxon>
        <taxon>Pseudomonadati</taxon>
        <taxon>Pseudomonadota</taxon>
        <taxon>Alphaproteobacteria</taxon>
        <taxon>Sphingomonadales</taxon>
        <taxon>Sphingomonadaceae</taxon>
        <taxon>Sphingomonas</taxon>
    </lineage>
</organism>
<evidence type="ECO:0000256" key="10">
    <source>
        <dbReference type="ARBA" id="ARBA00023027"/>
    </source>
</evidence>
<dbReference type="Proteomes" id="UP000248614">
    <property type="component" value="Unassembled WGS sequence"/>
</dbReference>
<evidence type="ECO:0000256" key="11">
    <source>
        <dbReference type="ARBA" id="ARBA00023235"/>
    </source>
</evidence>
<feature type="binding site" evidence="18">
    <location>
        <position position="151"/>
    </location>
    <ligand>
        <name>(6S)-NADPHX</name>
        <dbReference type="ChEBI" id="CHEBI:64076"/>
    </ligand>
</feature>
<dbReference type="GO" id="GO:0052855">
    <property type="term" value="F:ADP-dependent NAD(P)H-hydrate dehydratase activity"/>
    <property type="evidence" value="ECO:0007669"/>
    <property type="project" value="UniProtKB-UniRule"/>
</dbReference>
<keyword evidence="5 18" id="KW-0479">Metal-binding</keyword>
<dbReference type="HAMAP" id="MF_01965">
    <property type="entry name" value="NADHX_dehydratase"/>
    <property type="match status" value="1"/>
</dbReference>
<evidence type="ECO:0000256" key="15">
    <source>
        <dbReference type="ARBA" id="ARBA00048238"/>
    </source>
</evidence>
<comment type="similarity">
    <text evidence="4 19">In the C-terminal section; belongs to the NnrD/CARKD family.</text>
</comment>
<dbReference type="GO" id="GO:0110051">
    <property type="term" value="P:metabolite repair"/>
    <property type="evidence" value="ECO:0007669"/>
    <property type="project" value="TreeGrafter"/>
</dbReference>
<dbReference type="Pfam" id="PF03853">
    <property type="entry name" value="YjeF_N"/>
    <property type="match status" value="1"/>
</dbReference>
<evidence type="ECO:0000256" key="18">
    <source>
        <dbReference type="HAMAP-Rule" id="MF_01966"/>
    </source>
</evidence>
<keyword evidence="8 17" id="KW-0521">NADP</keyword>
<comment type="catalytic activity">
    <reaction evidence="2 18 19">
        <text>(6R)-NADPHX = (6S)-NADPHX</text>
        <dbReference type="Rhea" id="RHEA:32227"/>
        <dbReference type="ChEBI" id="CHEBI:64076"/>
        <dbReference type="ChEBI" id="CHEBI:64077"/>
        <dbReference type="EC" id="5.1.99.6"/>
    </reaction>
</comment>
<comment type="similarity">
    <text evidence="3 19">In the N-terminal section; belongs to the NnrE/AIBP family.</text>
</comment>
<dbReference type="CDD" id="cd01171">
    <property type="entry name" value="YXKO-related"/>
    <property type="match status" value="1"/>
</dbReference>
<dbReference type="InterPro" id="IPR004443">
    <property type="entry name" value="YjeF_N_dom"/>
</dbReference>
<evidence type="ECO:0000256" key="7">
    <source>
        <dbReference type="ARBA" id="ARBA00022840"/>
    </source>
</evidence>
<sequence>MTFFPGGAPILRAGQMRAAEAAAFAGGVKQDALMERAGLAIAREVRRVALGRPVLILAGPGNNGGDAFVTATILRGWGLDVTVAALPGRAGGAAGRMRAAWGRPVEEVDTVQPHPILVDGLFGIGLSRPLDPAIAARLTLLASDALTIAIDVPSGIDSDAVHDFASAGTADLTVALGALKPAHVVGDAVARCGHVLLADLGLTLPAAPRTIARPRIAAPARDAHKYTRGLVAVLGGAMPGAARLAARAALSAGAGYVILAGEAGPGGPDALVHRPPDDLTALLADDRLAAVLVGPGLGRDAAATRKLDAALACAAPLVIDGDALSLLGPAGIPRIAARSAPTWLTPHGGEFSRMFGTGDGNKIDRTVHAALQARATIVHKGPDTVIASPDGTVTVAPHASSWLSTAGTGDVLAGILAARLRPGGADAARQAVWLHGRAARLAGPAFVADTLIDHLGQAIAECR</sequence>
<keyword evidence="6 17" id="KW-0547">Nucleotide-binding</keyword>
<dbReference type="Gene3D" id="3.40.1190.20">
    <property type="match status" value="1"/>
</dbReference>
<feature type="binding site" evidence="18">
    <location>
        <position position="119"/>
    </location>
    <ligand>
        <name>K(+)</name>
        <dbReference type="ChEBI" id="CHEBI:29103"/>
    </ligand>
</feature>
<dbReference type="InterPro" id="IPR017953">
    <property type="entry name" value="Carbohydrate_kinase_pred_CS"/>
</dbReference>
<keyword evidence="11 18" id="KW-0413">Isomerase</keyword>
<keyword evidence="12 17" id="KW-0456">Lyase</keyword>
<evidence type="ECO:0000259" key="21">
    <source>
        <dbReference type="PROSITE" id="PS51385"/>
    </source>
</evidence>
<evidence type="ECO:0000256" key="16">
    <source>
        <dbReference type="ARBA" id="ARBA00049209"/>
    </source>
</evidence>